<dbReference type="InterPro" id="IPR032599">
    <property type="entry name" value="YcdB/YcdC_rep_domain"/>
</dbReference>
<evidence type="ECO:0000313" key="3">
    <source>
        <dbReference type="EMBL" id="TKI57216.1"/>
    </source>
</evidence>
<dbReference type="RefSeq" id="WP_137030661.1">
    <property type="nucleotide sequence ID" value="NZ_SZNK01000001.1"/>
</dbReference>
<dbReference type="Proteomes" id="UP000307841">
    <property type="component" value="Unassembled WGS sequence"/>
</dbReference>
<keyword evidence="1" id="KW-0732">Signal</keyword>
<comment type="caution">
    <text evidence="3">The sequence shown here is derived from an EMBL/GenBank/DDBJ whole genome shotgun (WGS) entry which is preliminary data.</text>
</comment>
<accession>A0A4U2Y952</accession>
<feature type="chain" id="PRO_5020897704" description="YcdB/YcdC repeated domain-containing protein" evidence="1">
    <location>
        <begin position="27"/>
        <end position="507"/>
    </location>
</feature>
<dbReference type="OrthoDB" id="2469136at2"/>
<name>A0A4U2Y952_9BACL</name>
<dbReference type="Pfam" id="PF16244">
    <property type="entry name" value="DUF4901"/>
    <property type="match status" value="2"/>
</dbReference>
<feature type="signal peptide" evidence="1">
    <location>
        <begin position="1"/>
        <end position="26"/>
    </location>
</feature>
<gene>
    <name evidence="3" type="ORF">E8L90_18110</name>
</gene>
<evidence type="ECO:0000313" key="4">
    <source>
        <dbReference type="Proteomes" id="UP000307841"/>
    </source>
</evidence>
<dbReference type="EMBL" id="SZNK01000001">
    <property type="protein sequence ID" value="TKI57216.1"/>
    <property type="molecule type" value="Genomic_DNA"/>
</dbReference>
<dbReference type="AlphaFoldDB" id="A0A4U2Y952"/>
<protein>
    <recommendedName>
        <fullName evidence="2">YcdB/YcdC repeated domain-containing protein</fullName>
    </recommendedName>
</protein>
<feature type="domain" description="YcdB/YcdC repeated" evidence="2">
    <location>
        <begin position="53"/>
        <end position="188"/>
    </location>
</feature>
<proteinExistence type="predicted"/>
<reference evidence="3 4" key="1">
    <citation type="submission" date="2019-04" db="EMBL/GenBank/DDBJ databases">
        <title>Whole genome sequencing of Brevibacillus sp. TGS2-1.</title>
        <authorList>
            <person name="Choi A."/>
        </authorList>
    </citation>
    <scope>NUCLEOTIDE SEQUENCE [LARGE SCALE GENOMIC DNA]</scope>
    <source>
        <strain evidence="3 4">TGS2-1</strain>
    </source>
</reference>
<sequence length="507" mass="56898">MNKWTKSVFVLMVASLTVTAPISAGAAKGSSAAVQEESKANGVIDEKLIERIEHSIKKMSKIVPFFKDYPINEYQVNHESGRVVVHKYQTKEQKTPYVSLQVNQKTGEVKLFNLITGNGKALSTYPVEDARKTATSFLKQWYGEDMGGYQLDQDTEQDSNSILFRKMVNGIPFRNDTLHISVNSQGQVEAVAKGDGLTKPIELEQDMGQIQFADPNKVHAKEKVEAMFAAAMTPYYQQSADGKSTKFLYAPYLGEIHASVGKEPPATSYKIIQFQPKAKQTIIKSKEEAAAFLADKTGYNPTKGRASFQEESDPKTGISNYLWTMEDEVIANIFFETKTGKVTTYQVLDTKQKSETDKKLSEEQAIKAAVDALSEFLPLTDKEMAITANRYKSDKNLYEFDFTMLHQGYPVDGTLRQAHVDAATGKATLLDWRVSQNNKLPDIKNAMTKEEAAKKVLKKYPLKLYYSLDEKNKNVAELVYVSPIFHDDEIDALTGEFYSFGEEEETE</sequence>
<keyword evidence="4" id="KW-1185">Reference proteome</keyword>
<feature type="domain" description="YcdB/YcdC repeated" evidence="2">
    <location>
        <begin position="315"/>
        <end position="426"/>
    </location>
</feature>
<organism evidence="3 4">
    <name type="scientific">Brevibacillus antibioticus</name>
    <dbReference type="NCBI Taxonomy" id="2570228"/>
    <lineage>
        <taxon>Bacteria</taxon>
        <taxon>Bacillati</taxon>
        <taxon>Bacillota</taxon>
        <taxon>Bacilli</taxon>
        <taxon>Bacillales</taxon>
        <taxon>Paenibacillaceae</taxon>
        <taxon>Brevibacillus</taxon>
    </lineage>
</organism>
<evidence type="ECO:0000259" key="2">
    <source>
        <dbReference type="Pfam" id="PF16244"/>
    </source>
</evidence>
<evidence type="ECO:0000256" key="1">
    <source>
        <dbReference type="SAM" id="SignalP"/>
    </source>
</evidence>